<gene>
    <name evidence="1" type="ORF">LOAG_02270</name>
</gene>
<dbReference type="KEGG" id="loa:LOAG_02270"/>
<dbReference type="InParanoid" id="A0A1S0U7K2"/>
<reference evidence="1" key="1">
    <citation type="submission" date="2012-04" db="EMBL/GenBank/DDBJ databases">
        <title>The Genome Sequence of Loa loa.</title>
        <authorList>
            <consortium name="The Broad Institute Genome Sequencing Platform"/>
            <consortium name="Broad Institute Genome Sequencing Center for Infectious Disease"/>
            <person name="Nutman T.B."/>
            <person name="Fink D.L."/>
            <person name="Russ C."/>
            <person name="Young S."/>
            <person name="Zeng Q."/>
            <person name="Gargeya S."/>
            <person name="Alvarado L."/>
            <person name="Berlin A."/>
            <person name="Chapman S.B."/>
            <person name="Chen Z."/>
            <person name="Freedman E."/>
            <person name="Gellesch M."/>
            <person name="Goldberg J."/>
            <person name="Griggs A."/>
            <person name="Gujja S."/>
            <person name="Heilman E.R."/>
            <person name="Heiman D."/>
            <person name="Howarth C."/>
            <person name="Mehta T."/>
            <person name="Neiman D."/>
            <person name="Pearson M."/>
            <person name="Roberts A."/>
            <person name="Saif S."/>
            <person name="Shea T."/>
            <person name="Shenoy N."/>
            <person name="Sisk P."/>
            <person name="Stolte C."/>
            <person name="Sykes S."/>
            <person name="White J."/>
            <person name="Yandava C."/>
            <person name="Haas B."/>
            <person name="Henn M.R."/>
            <person name="Nusbaum C."/>
            <person name="Birren B."/>
        </authorList>
    </citation>
    <scope>NUCLEOTIDE SEQUENCE [LARGE SCALE GENOMIC DNA]</scope>
</reference>
<sequence>MNGEQRRKRSPAANSARISLWDEELRNNAWENLAISQLLPWRTISREQTGHPEGRQPEHHIVLRSANNFKNCYFSPIQCVLVEEQ</sequence>
<dbReference type="AlphaFoldDB" id="A0A1S0U7K2"/>
<accession>A0A1S0U7K2</accession>
<name>A0A1S0U7K2_LOALO</name>
<dbReference type="RefSeq" id="XP_003137856.1">
    <property type="nucleotide sequence ID" value="XM_003137808.1"/>
</dbReference>
<organism evidence="1">
    <name type="scientific">Loa loa</name>
    <name type="common">Eye worm</name>
    <name type="synonym">Filaria loa</name>
    <dbReference type="NCBI Taxonomy" id="7209"/>
    <lineage>
        <taxon>Eukaryota</taxon>
        <taxon>Metazoa</taxon>
        <taxon>Ecdysozoa</taxon>
        <taxon>Nematoda</taxon>
        <taxon>Chromadorea</taxon>
        <taxon>Rhabditida</taxon>
        <taxon>Spirurina</taxon>
        <taxon>Spiruromorpha</taxon>
        <taxon>Filarioidea</taxon>
        <taxon>Onchocercidae</taxon>
        <taxon>Loa</taxon>
    </lineage>
</organism>
<protein>
    <submittedName>
        <fullName evidence="1">Uncharacterized protein</fullName>
    </submittedName>
</protein>
<dbReference type="OMA" id="PWHTISH"/>
<dbReference type="EMBL" id="JH712135">
    <property type="protein sequence ID" value="EFO26217.1"/>
    <property type="molecule type" value="Genomic_DNA"/>
</dbReference>
<proteinExistence type="predicted"/>
<dbReference type="GeneID" id="9939653"/>
<dbReference type="CTD" id="9939653"/>
<dbReference type="OrthoDB" id="5838729at2759"/>
<evidence type="ECO:0000313" key="1">
    <source>
        <dbReference type="EMBL" id="EFO26217.1"/>
    </source>
</evidence>